<dbReference type="InterPro" id="IPR033712">
    <property type="entry name" value="Pumilio_RNA-bd"/>
</dbReference>
<gene>
    <name evidence="7" type="ORF">HS088_TW11G00290</name>
</gene>
<sequence length="689" mass="76629">MERDGEWSNEIPNASYFDLLQQYQQGLSPASRVTLQSVNSLPSPSRDGFCLSDDISPYSSSFEGSRYETPSYHLRMDSKSPDSGNNFNEKLVDELGLSQNFYRMKISNDVNDDRGIMSCLGGNVHYQIGKYATWNGFDNGVLDSEGFRLSSGLSVDEDLNSTLLNGRGGGMRGDSFGSFLARNQDGNLCSDSHCSCGRGFQLQNPLSSRPYIHGAFGGSKQCEMNSLGDTGIRDSFGTPHMMHQNLALDADVSLYNCSGVKSNTRTIQKDLNGRIVPQCLASMKCAGDIEAFNCEESLIIQGNNLKHIINREKDMSKGSKKHSCNEIVIGNPQETNSLPESPSWYGGICENVRRPSSFCPSQTLLSTTSLAEVQGYIYAMAQDQNGCRFLQRMFDEGTSQDVQIILDEVIDHVVELTMKPFGNYLVQKLLDVCNEGQRMQILLMVAREPGQLVRISLNTYGTRVVQKLIETLKSRQQILLVISALKPGVLDLIMDLNGNHVIQRCLQCLSNEENKFIFETAAKFSVDIATHRHGCCVLQRCIAHSTGKYQDKLITEISKNGLLLAQDPFGNYVIQYIIELKNPAAFAILISQFSGQYVQLSMQKFGSHVVEKCLKHFADSRSKIVHELLSVSHFDRLLQDPYANYVIQSALGVTKGHLNALLVEAVSPHAVLRTSPYCKRIFSRNVLKK</sequence>
<feature type="domain" description="PUM-HD" evidence="6">
    <location>
        <begin position="350"/>
        <end position="689"/>
    </location>
</feature>
<dbReference type="GO" id="GO:0003729">
    <property type="term" value="F:mRNA binding"/>
    <property type="evidence" value="ECO:0007669"/>
    <property type="project" value="TreeGrafter"/>
</dbReference>
<dbReference type="EMBL" id="JAAARO010000011">
    <property type="protein sequence ID" value="KAF5740224.1"/>
    <property type="molecule type" value="Genomic_DNA"/>
</dbReference>
<keyword evidence="2" id="KW-0810">Translation regulation</keyword>
<evidence type="ECO:0000256" key="5">
    <source>
        <dbReference type="PROSITE-ProRule" id="PRU00317"/>
    </source>
</evidence>
<dbReference type="InterPro" id="IPR011989">
    <property type="entry name" value="ARM-like"/>
</dbReference>
<organism evidence="7 8">
    <name type="scientific">Tripterygium wilfordii</name>
    <name type="common">Thunder God vine</name>
    <dbReference type="NCBI Taxonomy" id="458696"/>
    <lineage>
        <taxon>Eukaryota</taxon>
        <taxon>Viridiplantae</taxon>
        <taxon>Streptophyta</taxon>
        <taxon>Embryophyta</taxon>
        <taxon>Tracheophyta</taxon>
        <taxon>Spermatophyta</taxon>
        <taxon>Magnoliopsida</taxon>
        <taxon>eudicotyledons</taxon>
        <taxon>Gunneridae</taxon>
        <taxon>Pentapetalae</taxon>
        <taxon>rosids</taxon>
        <taxon>fabids</taxon>
        <taxon>Celastrales</taxon>
        <taxon>Celastraceae</taxon>
        <taxon>Tripterygium</taxon>
    </lineage>
</organism>
<evidence type="ECO:0000256" key="4">
    <source>
        <dbReference type="ARBA" id="ARBA00058490"/>
    </source>
</evidence>
<dbReference type="PANTHER" id="PTHR12537:SF138">
    <property type="entry name" value="PUMILIO HOMOLOG 7, CHLOROPLASTIC-RELATED"/>
    <property type="match status" value="1"/>
</dbReference>
<dbReference type="InterPro" id="IPR016024">
    <property type="entry name" value="ARM-type_fold"/>
</dbReference>
<dbReference type="OrthoDB" id="668540at2759"/>
<dbReference type="GO" id="GO:0006417">
    <property type="term" value="P:regulation of translation"/>
    <property type="evidence" value="ECO:0007669"/>
    <property type="project" value="UniProtKB-KW"/>
</dbReference>
<evidence type="ECO:0000256" key="1">
    <source>
        <dbReference type="ARBA" id="ARBA00022737"/>
    </source>
</evidence>
<keyword evidence="3" id="KW-0694">RNA-binding</keyword>
<dbReference type="AlphaFoldDB" id="A0A7J7D1L6"/>
<evidence type="ECO:0000259" key="6">
    <source>
        <dbReference type="PROSITE" id="PS50303"/>
    </source>
</evidence>
<dbReference type="PANTHER" id="PTHR12537">
    <property type="entry name" value="RNA BINDING PROTEIN PUMILIO-RELATED"/>
    <property type="match status" value="1"/>
</dbReference>
<keyword evidence="8" id="KW-1185">Reference proteome</keyword>
<comment type="function">
    <text evidence="4">Sequence-specific RNA-binding protein that regulates translation and mRNA stability by binding the 3'-UTR of target mRNAs.</text>
</comment>
<feature type="repeat" description="Pumilio" evidence="5">
    <location>
        <begin position="372"/>
        <end position="407"/>
    </location>
</feature>
<dbReference type="InterPro" id="IPR001313">
    <property type="entry name" value="Pumilio_RNA-bd_rpt"/>
</dbReference>
<dbReference type="InterPro" id="IPR033133">
    <property type="entry name" value="PUM-HD"/>
</dbReference>
<keyword evidence="1" id="KW-0677">Repeat</keyword>
<dbReference type="Proteomes" id="UP000593562">
    <property type="component" value="Unassembled WGS sequence"/>
</dbReference>
<feature type="repeat" description="Pumilio" evidence="5">
    <location>
        <begin position="520"/>
        <end position="555"/>
    </location>
</feature>
<dbReference type="Pfam" id="PF00806">
    <property type="entry name" value="PUF"/>
    <property type="match status" value="6"/>
</dbReference>
<evidence type="ECO:0000256" key="2">
    <source>
        <dbReference type="ARBA" id="ARBA00022845"/>
    </source>
</evidence>
<dbReference type="FunFam" id="1.25.10.10:FF:000237">
    <property type="entry name" value="Pumilio homolog 9"/>
    <property type="match status" value="1"/>
</dbReference>
<dbReference type="SMART" id="SM00025">
    <property type="entry name" value="Pumilio"/>
    <property type="match status" value="8"/>
</dbReference>
<dbReference type="PROSITE" id="PS50302">
    <property type="entry name" value="PUM"/>
    <property type="match status" value="7"/>
</dbReference>
<accession>A0A7J7D1L6</accession>
<dbReference type="InParanoid" id="A0A7J7D1L6"/>
<dbReference type="Gene3D" id="1.25.10.10">
    <property type="entry name" value="Leucine-rich Repeat Variant"/>
    <property type="match status" value="1"/>
</dbReference>
<dbReference type="PROSITE" id="PS50303">
    <property type="entry name" value="PUM_HD"/>
    <property type="match status" value="1"/>
</dbReference>
<name>A0A7J7D1L6_TRIWF</name>
<evidence type="ECO:0000313" key="7">
    <source>
        <dbReference type="EMBL" id="KAF5740224.1"/>
    </source>
</evidence>
<evidence type="ECO:0000256" key="3">
    <source>
        <dbReference type="ARBA" id="ARBA00022884"/>
    </source>
</evidence>
<proteinExistence type="predicted"/>
<feature type="repeat" description="Pumilio" evidence="5">
    <location>
        <begin position="408"/>
        <end position="444"/>
    </location>
</feature>
<reference evidence="7 8" key="1">
    <citation type="journal article" date="2020" name="Nat. Commun.">
        <title>Genome of Tripterygium wilfordii and identification of cytochrome P450 involved in triptolide biosynthesis.</title>
        <authorList>
            <person name="Tu L."/>
            <person name="Su P."/>
            <person name="Zhang Z."/>
            <person name="Gao L."/>
            <person name="Wang J."/>
            <person name="Hu T."/>
            <person name="Zhou J."/>
            <person name="Zhang Y."/>
            <person name="Zhao Y."/>
            <person name="Liu Y."/>
            <person name="Song Y."/>
            <person name="Tong Y."/>
            <person name="Lu Y."/>
            <person name="Yang J."/>
            <person name="Xu C."/>
            <person name="Jia M."/>
            <person name="Peters R.J."/>
            <person name="Huang L."/>
            <person name="Gao W."/>
        </authorList>
    </citation>
    <scope>NUCLEOTIDE SEQUENCE [LARGE SCALE GENOMIC DNA]</scope>
    <source>
        <strain evidence="8">cv. XIE 37</strain>
        <tissue evidence="7">Leaf</tissue>
    </source>
</reference>
<evidence type="ECO:0000313" key="8">
    <source>
        <dbReference type="Proteomes" id="UP000593562"/>
    </source>
</evidence>
<dbReference type="CDD" id="cd07920">
    <property type="entry name" value="Pumilio"/>
    <property type="match status" value="1"/>
</dbReference>
<feature type="repeat" description="Pumilio" evidence="5">
    <location>
        <begin position="592"/>
        <end position="630"/>
    </location>
</feature>
<protein>
    <recommendedName>
        <fullName evidence="6">PUM-HD domain-containing protein</fullName>
    </recommendedName>
</protein>
<dbReference type="Pfam" id="PF22493">
    <property type="entry name" value="PUF_NOP9"/>
    <property type="match status" value="1"/>
</dbReference>
<feature type="repeat" description="Pumilio" evidence="5">
    <location>
        <begin position="484"/>
        <end position="519"/>
    </location>
</feature>
<comment type="caution">
    <text evidence="7">The sequence shown here is derived from an EMBL/GenBank/DDBJ whole genome shotgun (WGS) entry which is preliminary data.</text>
</comment>
<feature type="repeat" description="Pumilio" evidence="5">
    <location>
        <begin position="556"/>
        <end position="591"/>
    </location>
</feature>
<feature type="repeat" description="Pumilio" evidence="5">
    <location>
        <begin position="446"/>
        <end position="483"/>
    </location>
</feature>
<dbReference type="GO" id="GO:0005737">
    <property type="term" value="C:cytoplasm"/>
    <property type="evidence" value="ECO:0007669"/>
    <property type="project" value="TreeGrafter"/>
</dbReference>
<dbReference type="SUPFAM" id="SSF48371">
    <property type="entry name" value="ARM repeat"/>
    <property type="match status" value="1"/>
</dbReference>